<feature type="region of interest" description="Disordered" evidence="1">
    <location>
        <begin position="1"/>
        <end position="46"/>
    </location>
</feature>
<name>A0A6A6H564_VIRVR</name>
<organism evidence="2 3">
    <name type="scientific">Viridothelium virens</name>
    <name type="common">Speckled blister lichen</name>
    <name type="synonym">Trypethelium virens</name>
    <dbReference type="NCBI Taxonomy" id="1048519"/>
    <lineage>
        <taxon>Eukaryota</taxon>
        <taxon>Fungi</taxon>
        <taxon>Dikarya</taxon>
        <taxon>Ascomycota</taxon>
        <taxon>Pezizomycotina</taxon>
        <taxon>Dothideomycetes</taxon>
        <taxon>Dothideomycetes incertae sedis</taxon>
        <taxon>Trypetheliales</taxon>
        <taxon>Trypetheliaceae</taxon>
        <taxon>Viridothelium</taxon>
    </lineage>
</organism>
<feature type="compositionally biased region" description="Polar residues" evidence="1">
    <location>
        <begin position="1"/>
        <end position="12"/>
    </location>
</feature>
<keyword evidence="3" id="KW-1185">Reference proteome</keyword>
<accession>A0A6A6H564</accession>
<dbReference type="EMBL" id="ML991810">
    <property type="protein sequence ID" value="KAF2233011.1"/>
    <property type="molecule type" value="Genomic_DNA"/>
</dbReference>
<evidence type="ECO:0000256" key="1">
    <source>
        <dbReference type="SAM" id="MobiDB-lite"/>
    </source>
</evidence>
<evidence type="ECO:0000313" key="3">
    <source>
        <dbReference type="Proteomes" id="UP000800092"/>
    </source>
</evidence>
<proteinExistence type="predicted"/>
<dbReference type="AlphaFoldDB" id="A0A6A6H564"/>
<feature type="compositionally biased region" description="Polar residues" evidence="1">
    <location>
        <begin position="25"/>
        <end position="34"/>
    </location>
</feature>
<sequence length="443" mass="49729">MGTVSLETPTDNYTHRSAFAHRQAPRNNPQSACSPNPAAMEASQEAKTSLESLSNELLYQIASEYLHYGTETSIFLATPDFQDLRISSPDSTTLYYRARPLKSFSMVNSRMRTVAGPLLFRTLDFSGTFKTILTCLADITTYDIVLFGLRKLSIYIKESENPISSPLQVPHEIPTLILKAPHLQMLALSVTPRHAMACKVAFDQSKAIFPSIRILGVGMLSHWLIRLCPEVTTILAMDHIDDEQHLSQMNQNDLISELHRATYLKGLKMSLPESFTINTMLKAIPQIESLDFGKCVGGNTLDLFQQAPGQNFRALLSSLRGFRSLKLVAFPDISTLGIGYKHPEHADGVTRPDNTKTEDMMTLSERVEKEMAEHNLARDIFVTILSLECVYFGIGKIKAWKRPDEEGKTRIYFWHKWDVPPSEEPHDDGFNTVIVTVGALHIT</sequence>
<evidence type="ECO:0008006" key="4">
    <source>
        <dbReference type="Google" id="ProtNLM"/>
    </source>
</evidence>
<gene>
    <name evidence="2" type="ORF">EV356DRAFT_516943</name>
</gene>
<reference evidence="2" key="1">
    <citation type="journal article" date="2020" name="Stud. Mycol.">
        <title>101 Dothideomycetes genomes: a test case for predicting lifestyles and emergence of pathogens.</title>
        <authorList>
            <person name="Haridas S."/>
            <person name="Albert R."/>
            <person name="Binder M."/>
            <person name="Bloem J."/>
            <person name="Labutti K."/>
            <person name="Salamov A."/>
            <person name="Andreopoulos B."/>
            <person name="Baker S."/>
            <person name="Barry K."/>
            <person name="Bills G."/>
            <person name="Bluhm B."/>
            <person name="Cannon C."/>
            <person name="Castanera R."/>
            <person name="Culley D."/>
            <person name="Daum C."/>
            <person name="Ezra D."/>
            <person name="Gonzalez J."/>
            <person name="Henrissat B."/>
            <person name="Kuo A."/>
            <person name="Liang C."/>
            <person name="Lipzen A."/>
            <person name="Lutzoni F."/>
            <person name="Magnuson J."/>
            <person name="Mondo S."/>
            <person name="Nolan M."/>
            <person name="Ohm R."/>
            <person name="Pangilinan J."/>
            <person name="Park H.-J."/>
            <person name="Ramirez L."/>
            <person name="Alfaro M."/>
            <person name="Sun H."/>
            <person name="Tritt A."/>
            <person name="Yoshinaga Y."/>
            <person name="Zwiers L.-H."/>
            <person name="Turgeon B."/>
            <person name="Goodwin S."/>
            <person name="Spatafora J."/>
            <person name="Crous P."/>
            <person name="Grigoriev I."/>
        </authorList>
    </citation>
    <scope>NUCLEOTIDE SEQUENCE</scope>
    <source>
        <strain evidence="2">Tuck. ex Michener</strain>
    </source>
</reference>
<evidence type="ECO:0000313" key="2">
    <source>
        <dbReference type="EMBL" id="KAF2233011.1"/>
    </source>
</evidence>
<protein>
    <recommendedName>
        <fullName evidence="4">F-box domain-containing protein</fullName>
    </recommendedName>
</protein>
<dbReference type="Proteomes" id="UP000800092">
    <property type="component" value="Unassembled WGS sequence"/>
</dbReference>
<dbReference type="OrthoDB" id="3636801at2759"/>